<dbReference type="AlphaFoldDB" id="A0A4C1ZXI7"/>
<evidence type="ECO:0000313" key="3">
    <source>
        <dbReference type="Proteomes" id="UP000299102"/>
    </source>
</evidence>
<feature type="region of interest" description="Disordered" evidence="1">
    <location>
        <begin position="46"/>
        <end position="82"/>
    </location>
</feature>
<dbReference type="EMBL" id="BGZK01002181">
    <property type="protein sequence ID" value="GBP91563.1"/>
    <property type="molecule type" value="Genomic_DNA"/>
</dbReference>
<name>A0A4C1ZXI7_EUMVA</name>
<feature type="region of interest" description="Disordered" evidence="1">
    <location>
        <begin position="1"/>
        <end position="20"/>
    </location>
</feature>
<dbReference type="Proteomes" id="UP000299102">
    <property type="component" value="Unassembled WGS sequence"/>
</dbReference>
<comment type="caution">
    <text evidence="2">The sequence shown here is derived from an EMBL/GenBank/DDBJ whole genome shotgun (WGS) entry which is preliminary data.</text>
</comment>
<sequence length="82" mass="8954">MPSANVDFISEPESGSREWTGGAAQMFTGRYCALIQFYRRRFTIDCSSGGHRTGRPARAQPRPASRPPPSPPQPPGFGYDAP</sequence>
<keyword evidence="3" id="KW-1185">Reference proteome</keyword>
<reference evidence="2 3" key="1">
    <citation type="journal article" date="2019" name="Commun. Biol.">
        <title>The bagworm genome reveals a unique fibroin gene that provides high tensile strength.</title>
        <authorList>
            <person name="Kono N."/>
            <person name="Nakamura H."/>
            <person name="Ohtoshi R."/>
            <person name="Tomita M."/>
            <person name="Numata K."/>
            <person name="Arakawa K."/>
        </authorList>
    </citation>
    <scope>NUCLEOTIDE SEQUENCE [LARGE SCALE GENOMIC DNA]</scope>
</reference>
<gene>
    <name evidence="2" type="ORF">EVAR_67832_1</name>
</gene>
<accession>A0A4C1ZXI7</accession>
<evidence type="ECO:0000313" key="2">
    <source>
        <dbReference type="EMBL" id="GBP91563.1"/>
    </source>
</evidence>
<proteinExistence type="predicted"/>
<protein>
    <submittedName>
        <fullName evidence="2">Uncharacterized protein</fullName>
    </submittedName>
</protein>
<organism evidence="2 3">
    <name type="scientific">Eumeta variegata</name>
    <name type="common">Bagworm moth</name>
    <name type="synonym">Eumeta japonica</name>
    <dbReference type="NCBI Taxonomy" id="151549"/>
    <lineage>
        <taxon>Eukaryota</taxon>
        <taxon>Metazoa</taxon>
        <taxon>Ecdysozoa</taxon>
        <taxon>Arthropoda</taxon>
        <taxon>Hexapoda</taxon>
        <taxon>Insecta</taxon>
        <taxon>Pterygota</taxon>
        <taxon>Neoptera</taxon>
        <taxon>Endopterygota</taxon>
        <taxon>Lepidoptera</taxon>
        <taxon>Glossata</taxon>
        <taxon>Ditrysia</taxon>
        <taxon>Tineoidea</taxon>
        <taxon>Psychidae</taxon>
        <taxon>Oiketicinae</taxon>
        <taxon>Eumeta</taxon>
    </lineage>
</organism>
<feature type="compositionally biased region" description="Pro residues" evidence="1">
    <location>
        <begin position="64"/>
        <end position="75"/>
    </location>
</feature>
<evidence type="ECO:0000256" key="1">
    <source>
        <dbReference type="SAM" id="MobiDB-lite"/>
    </source>
</evidence>